<dbReference type="NCBIfam" id="TIGR00071">
    <property type="entry name" value="hisT_truA"/>
    <property type="match status" value="1"/>
</dbReference>
<dbReference type="STRING" id="1121301.SAMN02745912_03057"/>
<evidence type="ECO:0000256" key="2">
    <source>
        <dbReference type="ARBA" id="ARBA00022694"/>
    </source>
</evidence>
<dbReference type="Gene3D" id="3.30.70.660">
    <property type="entry name" value="Pseudouridine synthase I, catalytic domain, C-terminal subdomain"/>
    <property type="match status" value="1"/>
</dbReference>
<feature type="binding site" evidence="4 6">
    <location>
        <position position="110"/>
    </location>
    <ligand>
        <name>substrate</name>
    </ligand>
</feature>
<name>A0A1M6RSI2_PARC5</name>
<dbReference type="PIRSF" id="PIRSF001430">
    <property type="entry name" value="tRNA_psdUrid_synth"/>
    <property type="match status" value="1"/>
</dbReference>
<reference evidence="9 10" key="1">
    <citation type="submission" date="2016-11" db="EMBL/GenBank/DDBJ databases">
        <authorList>
            <person name="Jaros S."/>
            <person name="Januszkiewicz K."/>
            <person name="Wedrychowicz H."/>
        </authorList>
    </citation>
    <scope>NUCLEOTIDE SEQUENCE [LARGE SCALE GENOMIC DNA]</scope>
    <source>
        <strain evidence="9 10">DSM 15212</strain>
    </source>
</reference>
<comment type="function">
    <text evidence="4">Formation of pseudouridine at positions 38, 39 and 40 in the anticodon stem and loop of transfer RNAs.</text>
</comment>
<keyword evidence="3 4" id="KW-0413">Isomerase</keyword>
<dbReference type="EC" id="5.4.99.12" evidence="4"/>
<sequence length="244" mass="28089">MKNVKLTIAYDGTNYSGWQRQNNARTIQYEIEKALKKILKKDIAIHGSGRTDAGVHALGQAASFIEDFTLPTHKIPVVINNVLPKDIVINSAEEMDMDFHARYCAKGKKYIYKIYNDSIRNPIYRNYSWFINEDINLKKIIEASKYFIGQHDFKSFMAAGSNIKDTIRTIYSINIYRKDKFIIIEYEGNGFLYKMVRIITATLIDINFNKISIKDLEDIIKSKDRSKAGPTAPAQGLYLAEVYY</sequence>
<accession>A0A1M6RSI2</accession>
<evidence type="ECO:0000256" key="6">
    <source>
        <dbReference type="PIRSR" id="PIRSR001430-2"/>
    </source>
</evidence>
<dbReference type="InterPro" id="IPR001406">
    <property type="entry name" value="PsdUridine_synth_TruA"/>
</dbReference>
<dbReference type="Gene3D" id="3.30.70.580">
    <property type="entry name" value="Pseudouridine synthase I, catalytic domain, N-terminal subdomain"/>
    <property type="match status" value="1"/>
</dbReference>
<comment type="subunit">
    <text evidence="4">Homodimer.</text>
</comment>
<evidence type="ECO:0000259" key="8">
    <source>
        <dbReference type="Pfam" id="PF01416"/>
    </source>
</evidence>
<comment type="caution">
    <text evidence="4">Lacks conserved residue(s) required for the propagation of feature annotation.</text>
</comment>
<evidence type="ECO:0000256" key="1">
    <source>
        <dbReference type="ARBA" id="ARBA00009375"/>
    </source>
</evidence>
<dbReference type="EMBL" id="FRAG01000050">
    <property type="protein sequence ID" value="SHK35390.1"/>
    <property type="molecule type" value="Genomic_DNA"/>
</dbReference>
<feature type="active site" description="Nucleophile" evidence="4 5">
    <location>
        <position position="52"/>
    </location>
</feature>
<dbReference type="GO" id="GO:0160147">
    <property type="term" value="F:tRNA pseudouridine(38-40) synthase activity"/>
    <property type="evidence" value="ECO:0007669"/>
    <property type="project" value="UniProtKB-EC"/>
</dbReference>
<dbReference type="HAMAP" id="MF_00171">
    <property type="entry name" value="TruA"/>
    <property type="match status" value="1"/>
</dbReference>
<protein>
    <recommendedName>
        <fullName evidence="4">tRNA pseudouridine synthase A</fullName>
        <ecNumber evidence="4">5.4.99.12</ecNumber>
    </recommendedName>
    <alternativeName>
        <fullName evidence="4">tRNA pseudouridine(38-40) synthase</fullName>
    </alternativeName>
    <alternativeName>
        <fullName evidence="4">tRNA pseudouridylate synthase I</fullName>
    </alternativeName>
    <alternativeName>
        <fullName evidence="4">tRNA-uridine isomerase I</fullName>
    </alternativeName>
</protein>
<feature type="domain" description="Pseudouridine synthase I TruA alpha/beta" evidence="8">
    <location>
        <begin position="143"/>
        <end position="244"/>
    </location>
</feature>
<dbReference type="AlphaFoldDB" id="A0A1M6RSI2"/>
<dbReference type="InterPro" id="IPR020097">
    <property type="entry name" value="PsdUridine_synth_TruA_a/b_dom"/>
</dbReference>
<evidence type="ECO:0000256" key="4">
    <source>
        <dbReference type="HAMAP-Rule" id="MF_00171"/>
    </source>
</evidence>
<dbReference type="PANTHER" id="PTHR11142">
    <property type="entry name" value="PSEUDOURIDYLATE SYNTHASE"/>
    <property type="match status" value="1"/>
</dbReference>
<dbReference type="RefSeq" id="WP_073151949.1">
    <property type="nucleotide sequence ID" value="NZ_FRAG01000050.1"/>
</dbReference>
<dbReference type="InterPro" id="IPR020095">
    <property type="entry name" value="PsdUridine_synth_TruA_C"/>
</dbReference>
<evidence type="ECO:0000256" key="5">
    <source>
        <dbReference type="PIRSR" id="PIRSR001430-1"/>
    </source>
</evidence>
<evidence type="ECO:0000313" key="9">
    <source>
        <dbReference type="EMBL" id="SHK35390.1"/>
    </source>
</evidence>
<proteinExistence type="inferred from homology"/>
<evidence type="ECO:0000256" key="7">
    <source>
        <dbReference type="RuleBase" id="RU003792"/>
    </source>
</evidence>
<evidence type="ECO:0000256" key="3">
    <source>
        <dbReference type="ARBA" id="ARBA00023235"/>
    </source>
</evidence>
<dbReference type="SUPFAM" id="SSF55120">
    <property type="entry name" value="Pseudouridine synthase"/>
    <property type="match status" value="1"/>
</dbReference>
<evidence type="ECO:0000313" key="10">
    <source>
        <dbReference type="Proteomes" id="UP000184465"/>
    </source>
</evidence>
<comment type="similarity">
    <text evidence="1 4 7">Belongs to the tRNA pseudouridine synthase TruA family.</text>
</comment>
<dbReference type="CDD" id="cd02570">
    <property type="entry name" value="PseudoU_synth_EcTruA"/>
    <property type="match status" value="1"/>
</dbReference>
<keyword evidence="10" id="KW-1185">Reference proteome</keyword>
<dbReference type="GO" id="GO:0003723">
    <property type="term" value="F:RNA binding"/>
    <property type="evidence" value="ECO:0007669"/>
    <property type="project" value="InterPro"/>
</dbReference>
<dbReference type="GO" id="GO:0031119">
    <property type="term" value="P:tRNA pseudouridine synthesis"/>
    <property type="evidence" value="ECO:0007669"/>
    <property type="project" value="UniProtKB-UniRule"/>
</dbReference>
<dbReference type="Pfam" id="PF01416">
    <property type="entry name" value="PseudoU_synth_1"/>
    <property type="match status" value="2"/>
</dbReference>
<dbReference type="OrthoDB" id="9811823at2"/>
<feature type="domain" description="Pseudouridine synthase I TruA alpha/beta" evidence="8">
    <location>
        <begin position="8"/>
        <end position="103"/>
    </location>
</feature>
<dbReference type="FunFam" id="3.30.70.580:FF:000001">
    <property type="entry name" value="tRNA pseudouridine synthase A"/>
    <property type="match status" value="1"/>
</dbReference>
<comment type="catalytic activity">
    <reaction evidence="4 7">
        <text>uridine(38/39/40) in tRNA = pseudouridine(38/39/40) in tRNA</text>
        <dbReference type="Rhea" id="RHEA:22376"/>
        <dbReference type="Rhea" id="RHEA-COMP:10085"/>
        <dbReference type="Rhea" id="RHEA-COMP:10087"/>
        <dbReference type="ChEBI" id="CHEBI:65314"/>
        <dbReference type="ChEBI" id="CHEBI:65315"/>
        <dbReference type="EC" id="5.4.99.12"/>
    </reaction>
</comment>
<dbReference type="InterPro" id="IPR020094">
    <property type="entry name" value="TruA/RsuA/RluB/E/F_N"/>
</dbReference>
<gene>
    <name evidence="4" type="primary">truA</name>
    <name evidence="9" type="ORF">SAMN02745912_03057</name>
</gene>
<keyword evidence="2 4" id="KW-0819">tRNA processing</keyword>
<dbReference type="Proteomes" id="UP000184465">
    <property type="component" value="Unassembled WGS sequence"/>
</dbReference>
<dbReference type="InterPro" id="IPR020103">
    <property type="entry name" value="PsdUridine_synth_cat_dom_sf"/>
</dbReference>
<dbReference type="PANTHER" id="PTHR11142:SF0">
    <property type="entry name" value="TRNA PSEUDOURIDINE SYNTHASE-LIKE 1"/>
    <property type="match status" value="1"/>
</dbReference>
<organism evidence="9 10">
    <name type="scientific">Paramaledivibacter caminithermalis (strain DSM 15212 / CIP 107654 / DViRD3)</name>
    <name type="common">Clostridium caminithermale</name>
    <dbReference type="NCBI Taxonomy" id="1121301"/>
    <lineage>
        <taxon>Bacteria</taxon>
        <taxon>Bacillati</taxon>
        <taxon>Bacillota</taxon>
        <taxon>Clostridia</taxon>
        <taxon>Peptostreptococcales</taxon>
        <taxon>Caminicellaceae</taxon>
        <taxon>Paramaledivibacter</taxon>
    </lineage>
</organism>